<sequence>MSTEERCSTRNGVRAPQVRGAEQEFEHRKVRERRGSTVSARAGGVVGGVVEVVVKVLGGG</sequence>
<gene>
    <name evidence="2" type="ORF">F8E02_12205</name>
</gene>
<dbReference type="EMBL" id="WBKO01000003">
    <property type="protein sequence ID" value="MDV2482743.1"/>
    <property type="molecule type" value="Genomic_DNA"/>
</dbReference>
<proteinExistence type="predicted"/>
<evidence type="ECO:0000313" key="2">
    <source>
        <dbReference type="EMBL" id="MDV2482743.1"/>
    </source>
</evidence>
<accession>A0ABU3X3W7</accession>
<keyword evidence="3" id="KW-1185">Reference proteome</keyword>
<dbReference type="Proteomes" id="UP001281203">
    <property type="component" value="Unassembled WGS sequence"/>
</dbReference>
<feature type="region of interest" description="Disordered" evidence="1">
    <location>
        <begin position="1"/>
        <end position="38"/>
    </location>
</feature>
<name>A0ABU3X3W7_9EURY</name>
<reference evidence="2 3" key="1">
    <citation type="submission" date="2019-10" db="EMBL/GenBank/DDBJ databases">
        <title>Isolation and characterization of Methanoculleus sp. Wushi-C6 from a hot spring well.</title>
        <authorList>
            <person name="Chen S.-C."/>
            <person name="Lan Z.-H."/>
            <person name="You Y.-T."/>
            <person name="Lai M.-C."/>
        </authorList>
    </citation>
    <scope>NUCLEOTIDE SEQUENCE [LARGE SCALE GENOMIC DNA]</scope>
    <source>
        <strain evidence="2 3">Wushi-C6</strain>
    </source>
</reference>
<organism evidence="2 3">
    <name type="scientific">Methanoculleus caldifontis</name>
    <dbReference type="NCBI Taxonomy" id="2651577"/>
    <lineage>
        <taxon>Archaea</taxon>
        <taxon>Methanobacteriati</taxon>
        <taxon>Methanobacteriota</taxon>
        <taxon>Stenosarchaea group</taxon>
        <taxon>Methanomicrobia</taxon>
        <taxon>Methanomicrobiales</taxon>
        <taxon>Methanomicrobiaceae</taxon>
        <taxon>Methanoculleus</taxon>
    </lineage>
</organism>
<protein>
    <submittedName>
        <fullName evidence="2">Uncharacterized protein</fullName>
    </submittedName>
</protein>
<feature type="compositionally biased region" description="Basic and acidic residues" evidence="1">
    <location>
        <begin position="21"/>
        <end position="35"/>
    </location>
</feature>
<comment type="caution">
    <text evidence="2">The sequence shown here is derived from an EMBL/GenBank/DDBJ whole genome shotgun (WGS) entry which is preliminary data.</text>
</comment>
<evidence type="ECO:0000313" key="3">
    <source>
        <dbReference type="Proteomes" id="UP001281203"/>
    </source>
</evidence>
<dbReference type="RefSeq" id="WP_317065871.1">
    <property type="nucleotide sequence ID" value="NZ_WBKO01000003.1"/>
</dbReference>
<evidence type="ECO:0000256" key="1">
    <source>
        <dbReference type="SAM" id="MobiDB-lite"/>
    </source>
</evidence>